<keyword evidence="3" id="KW-0268">Exocytosis</keyword>
<accession>A0A0N4VJ18</accession>
<dbReference type="GO" id="GO:0051601">
    <property type="term" value="P:exocyst localization"/>
    <property type="evidence" value="ECO:0007669"/>
    <property type="project" value="TreeGrafter"/>
</dbReference>
<organism evidence="6">
    <name type="scientific">Enterobius vermicularis</name>
    <name type="common">Human pinworm</name>
    <dbReference type="NCBI Taxonomy" id="51028"/>
    <lineage>
        <taxon>Eukaryota</taxon>
        <taxon>Metazoa</taxon>
        <taxon>Ecdysozoa</taxon>
        <taxon>Nematoda</taxon>
        <taxon>Chromadorea</taxon>
        <taxon>Rhabditida</taxon>
        <taxon>Spirurina</taxon>
        <taxon>Oxyuridomorpha</taxon>
        <taxon>Oxyuroidea</taxon>
        <taxon>Oxyuridae</taxon>
        <taxon>Enterobius</taxon>
    </lineage>
</organism>
<evidence type="ECO:0000313" key="6">
    <source>
        <dbReference type="WBParaSite" id="EVEC_0001083901-mRNA-1"/>
    </source>
</evidence>
<evidence type="ECO:0000313" key="5">
    <source>
        <dbReference type="Proteomes" id="UP000274131"/>
    </source>
</evidence>
<dbReference type="Proteomes" id="UP000274131">
    <property type="component" value="Unassembled WGS sequence"/>
</dbReference>
<sequence>MVRLKNSEITDTICATIVDYYNDHRHLKRHPFVELQMCILFKYVAEYLTAIRSRRLTSTNYEKRCRISQHLLKDVQQIDHTFQPFYEDCAGDQNVPKLTVILKTIAEMLQLKDKGMLSLEAASVVHNYPDMPQELLFGIVDARDDITSSESWDLVDDCMKMMEKRKSDPVYAHLFQMSRAERKPSQILKDVVPRLKRRVRVTMAH</sequence>
<keyword evidence="2" id="KW-0813">Transport</keyword>
<dbReference type="AlphaFoldDB" id="A0A0N4VJ18"/>
<reference evidence="4 5" key="2">
    <citation type="submission" date="2018-10" db="EMBL/GenBank/DDBJ databases">
        <authorList>
            <consortium name="Pathogen Informatics"/>
        </authorList>
    </citation>
    <scope>NUCLEOTIDE SEQUENCE [LARGE SCALE GENOMIC DNA]</scope>
</reference>
<dbReference type="PANTHER" id="PTHR21292">
    <property type="entry name" value="EXOCYST COMPLEX COMPONENT SEC6-RELATED"/>
    <property type="match status" value="1"/>
</dbReference>
<evidence type="ECO:0000256" key="1">
    <source>
        <dbReference type="ARBA" id="ARBA00009447"/>
    </source>
</evidence>
<name>A0A0N4VJ18_ENTVE</name>
<evidence type="ECO:0000313" key="4">
    <source>
        <dbReference type="EMBL" id="VDD95413.1"/>
    </source>
</evidence>
<reference evidence="6" key="1">
    <citation type="submission" date="2017-02" db="UniProtKB">
        <authorList>
            <consortium name="WormBaseParasite"/>
        </authorList>
    </citation>
    <scope>IDENTIFICATION</scope>
</reference>
<dbReference type="Gene3D" id="1.10.357.70">
    <property type="entry name" value="Exocyst complex component Sec6, C-terminal domain"/>
    <property type="match status" value="1"/>
</dbReference>
<gene>
    <name evidence="4" type="ORF">EVEC_LOCUS10164</name>
</gene>
<dbReference type="GO" id="GO:0000149">
    <property type="term" value="F:SNARE binding"/>
    <property type="evidence" value="ECO:0007669"/>
    <property type="project" value="TreeGrafter"/>
</dbReference>
<proteinExistence type="inferred from homology"/>
<dbReference type="Pfam" id="PF06046">
    <property type="entry name" value="Sec6"/>
    <property type="match status" value="1"/>
</dbReference>
<dbReference type="InterPro" id="IPR042532">
    <property type="entry name" value="EXOC3/Sec6_C"/>
</dbReference>
<dbReference type="OrthoDB" id="10047020at2759"/>
<dbReference type="GO" id="GO:0006887">
    <property type="term" value="P:exocytosis"/>
    <property type="evidence" value="ECO:0007669"/>
    <property type="project" value="UniProtKB-KW"/>
</dbReference>
<protein>
    <submittedName>
        <fullName evidence="6">Exocyst complex component Sec6</fullName>
    </submittedName>
</protein>
<evidence type="ECO:0000256" key="2">
    <source>
        <dbReference type="ARBA" id="ARBA00022448"/>
    </source>
</evidence>
<dbReference type="GO" id="GO:0000145">
    <property type="term" value="C:exocyst"/>
    <property type="evidence" value="ECO:0007669"/>
    <property type="project" value="InterPro"/>
</dbReference>
<comment type="similarity">
    <text evidence="1">Belongs to the SEC6 family.</text>
</comment>
<keyword evidence="5" id="KW-1185">Reference proteome</keyword>
<dbReference type="STRING" id="51028.A0A0N4VJ18"/>
<dbReference type="InterPro" id="IPR010326">
    <property type="entry name" value="EXOC3/Sec6"/>
</dbReference>
<dbReference type="EMBL" id="UXUI01010596">
    <property type="protein sequence ID" value="VDD95413.1"/>
    <property type="molecule type" value="Genomic_DNA"/>
</dbReference>
<dbReference type="PANTHER" id="PTHR21292:SF1">
    <property type="entry name" value="EXOCYST COMPLEX COMPONENT 3"/>
    <property type="match status" value="1"/>
</dbReference>
<dbReference type="WBParaSite" id="EVEC_0001083901-mRNA-1">
    <property type="protein sequence ID" value="EVEC_0001083901-mRNA-1"/>
    <property type="gene ID" value="EVEC_0001083901"/>
</dbReference>
<evidence type="ECO:0000256" key="3">
    <source>
        <dbReference type="ARBA" id="ARBA00022483"/>
    </source>
</evidence>